<keyword evidence="4" id="KW-0853">WD repeat</keyword>
<evidence type="ECO:0000256" key="6">
    <source>
        <dbReference type="SAM" id="MobiDB-lite"/>
    </source>
</evidence>
<evidence type="ECO:0000313" key="9">
    <source>
        <dbReference type="Proteomes" id="UP000028545"/>
    </source>
</evidence>
<evidence type="ECO:0000256" key="2">
    <source>
        <dbReference type="ARBA" id="ARBA00009639"/>
    </source>
</evidence>
<dbReference type="PANTHER" id="PTHR15598">
    <property type="entry name" value="ENHANCER OF MRNA-DECAPPING PROTEIN 4"/>
    <property type="match status" value="1"/>
</dbReference>
<gene>
    <name evidence="8" type="ORF">SAPIO_CDS1100</name>
</gene>
<dbReference type="EMBL" id="JOWA01000044">
    <property type="protein sequence ID" value="KEZ46214.1"/>
    <property type="molecule type" value="Genomic_DNA"/>
</dbReference>
<reference evidence="8 9" key="1">
    <citation type="journal article" date="2014" name="Genome Announc.">
        <title>Draft genome sequence of the pathogenic fungus Scedosporium apiospermum.</title>
        <authorList>
            <person name="Vandeputte P."/>
            <person name="Ghamrawi S."/>
            <person name="Rechenmann M."/>
            <person name="Iltis A."/>
            <person name="Giraud S."/>
            <person name="Fleury M."/>
            <person name="Thornton C."/>
            <person name="Delhaes L."/>
            <person name="Meyer W."/>
            <person name="Papon N."/>
            <person name="Bouchara J.P."/>
        </authorList>
    </citation>
    <scope>NUCLEOTIDE SEQUENCE [LARGE SCALE GENOMIC DNA]</scope>
    <source>
        <strain evidence="8 9">IHEM 14462</strain>
    </source>
</reference>
<dbReference type="VEuPathDB" id="FungiDB:SAPIO_CDS1100"/>
<protein>
    <recommendedName>
        <fullName evidence="7">EDC4-like protein pdc1 beta-propeller domain-containing protein</fullName>
    </recommendedName>
</protein>
<evidence type="ECO:0000256" key="1">
    <source>
        <dbReference type="ARBA" id="ARBA00004201"/>
    </source>
</evidence>
<feature type="region of interest" description="Disordered" evidence="6">
    <location>
        <begin position="21"/>
        <end position="56"/>
    </location>
</feature>
<feature type="compositionally biased region" description="Polar residues" evidence="6">
    <location>
        <begin position="588"/>
        <end position="603"/>
    </location>
</feature>
<feature type="compositionally biased region" description="Polar residues" evidence="6">
    <location>
        <begin position="196"/>
        <end position="205"/>
    </location>
</feature>
<dbReference type="GO" id="GO:0000932">
    <property type="term" value="C:P-body"/>
    <property type="evidence" value="ECO:0007669"/>
    <property type="project" value="UniProtKB-SubCell"/>
</dbReference>
<feature type="region of interest" description="Disordered" evidence="6">
    <location>
        <begin position="397"/>
        <end position="673"/>
    </location>
</feature>
<feature type="region of interest" description="Disordered" evidence="6">
    <location>
        <begin position="1511"/>
        <end position="1585"/>
    </location>
</feature>
<evidence type="ECO:0000313" key="8">
    <source>
        <dbReference type="EMBL" id="KEZ46214.1"/>
    </source>
</evidence>
<feature type="region of interest" description="Disordered" evidence="6">
    <location>
        <begin position="219"/>
        <end position="307"/>
    </location>
</feature>
<keyword evidence="9" id="KW-1185">Reference proteome</keyword>
<accession>A0A084GFV2</accession>
<feature type="compositionally biased region" description="Polar residues" evidence="6">
    <location>
        <begin position="1279"/>
        <end position="1289"/>
    </location>
</feature>
<dbReference type="Proteomes" id="UP000028545">
    <property type="component" value="Unassembled WGS sequence"/>
</dbReference>
<dbReference type="HOGENOM" id="CLU_003635_0_0_1"/>
<dbReference type="GO" id="GO:0031087">
    <property type="term" value="P:deadenylation-independent decapping of nuclear-transcribed mRNA"/>
    <property type="evidence" value="ECO:0007669"/>
    <property type="project" value="InterPro"/>
</dbReference>
<dbReference type="OMA" id="YVNPFDQ"/>
<feature type="compositionally biased region" description="Acidic residues" evidence="6">
    <location>
        <begin position="606"/>
        <end position="617"/>
    </location>
</feature>
<evidence type="ECO:0000259" key="7">
    <source>
        <dbReference type="Pfam" id="PF24106"/>
    </source>
</evidence>
<feature type="compositionally biased region" description="Basic residues" evidence="6">
    <location>
        <begin position="1547"/>
        <end position="1559"/>
    </location>
</feature>
<keyword evidence="3" id="KW-0963">Cytoplasm</keyword>
<dbReference type="InterPro" id="IPR045152">
    <property type="entry name" value="EDC4-like"/>
</dbReference>
<feature type="compositionally biased region" description="Low complexity" evidence="6">
    <location>
        <begin position="1560"/>
        <end position="1570"/>
    </location>
</feature>
<feature type="compositionally biased region" description="Low complexity" evidence="6">
    <location>
        <begin position="272"/>
        <end position="281"/>
    </location>
</feature>
<comment type="similarity">
    <text evidence="2">Belongs to the WD repeat EDC4 family.</text>
</comment>
<dbReference type="Pfam" id="PF24106">
    <property type="entry name" value="Beta-prop_EDC4L"/>
    <property type="match status" value="1"/>
</dbReference>
<evidence type="ECO:0000256" key="5">
    <source>
        <dbReference type="ARBA" id="ARBA00022737"/>
    </source>
</evidence>
<sequence>MDASHQAATSIMDTPPSLEVVVYKGPMPSSDANSPVSSQHGQRGQHGQEGHQRQQQLGAFPRPQVTNEANATPGGRFIPNVSPAPVNVSIWHPPPPLNHTFLSPLRLSLDLDQLGSLTEPSIFFPAQLQPNTNPLLFQTAPPAATLPHPLFYSSLPPIESIPTWPLRTPFRQSISSPWANSAMVSPFLPPAPTPPVNNSNSQGMASNRDRNAGLLNLLKFSGQGPQPIHTEDEHHHESHGPSGHQLPIGGPSSYNVPHHVGPQSHHSHQSHQSHPSQQSPHNDVVNLSSSRQPPILAPAPSNADPSGLLAALMRGMRGVDEHDEDHPQDHQSPVAPPSHAAATQPGFGHASPPANTRAYLLDLLSQPKPIQNDQQYLPESHSANLTPQSSDLASLPATMQAAPGSGPRNYGPMPNIPQGTLEYEHRPQDQRGAPGYNPFPMASNGHEPRGPIPVQFPHNNVDSGMTSWSYHSQPSDHGSRGSFSQSQGDSFANSAPFQILKKPKPSDSPKSFQEPIDSHRQSLGHSPSLSPGDTRRKTDLTQAAVDDEKDFLERSLGLSDRLGASSPDKSPVDDAATNAAPEPTPANFESSEVLGQSDANATAETAEGDLPDLDVDDDKSPEGNFHDPKDSAASSPKEEALPDESSDAQEQDTAQAHPDSQAVADSWDSADAEDAGLVEDDSYTPVKVFDFPMQPWISITMTDGGIEARPEFRDGTIMDIARLKKEFDQIDRNLYTASQHCMAYGMSKAGGMHVIRQDDGKDVKVFSNTKDRIFNISMSVTPSDHTGIHREAIMGTGVSGTVYWVQILEGDKDHIEDAHPEQYGFALPPLSSQEGDTSGGVLKTRARVSSCHPEFFAVGRGKSITIVWPYFVMQNNLFRPGHDRVVDAEKLAKQCSLKINTGKAGKDFTFSQDDSVIVSLDKSGRVKFWDVRELTAAKEDGDPNRPLPAHNSLEIKEPLMTLASTPEGEKAWPTSVLLLDKIKPYQKRCALRYMIVGMKQNHTLQLWDLALGKPVQEFNLPHSKESDAVCSVTYNPATGMIVIGHPTRNSIYLAHLSAPKYTFKNISQADYITRLGTKDPTIPTPESTAVISGVREYSFANRGVLRSLDMLSTPAMAQDGDEPTLFELYAMHSRGVACVLVRQRELGWSKDNKVIDGVEALKAGVVTVSPLKALAPQPPEEPAQSKQQGRANREASQHASNQDESVRKLPDSASPVKIQTRKDAENAANAASPAVTLDKVEKRGGRKKKNAAAQAATDSPANGAGASPAVKGNAVSAKGSDSSRGSAASQKAVGPSVSQEAIDATVKNMETRLNASISNVVDTAIRGLNNSILAREADFDSRQLKLLDFSGSVIPSIADATSKAAAEQVSIKAMHTIQKELGKALPALGEKIVMNESLVDALSEKISARVSSKVENEVMRGLSNSLMPAINNLTIQTTHRVAAEIQQQYQEEIDRLDSQRRADANKVDQLLSLVTRLTDTVSTMAAAQSQFQGEFLKFQQQAIADREQHARAGPGPVVGRLSAAESPGYNAPHHGPPAPPHQQQHQVAHHQHQHQHHQQRQGSHQLSQGSREGSSDQTGRPPSNLEIELGHHISSIAQSVSEGRLEEAIIRWLQSGHEDEIFTRYWSKMSPVHLRDLPPLVQLSVATTVSQHLDTALARQKAAWLEMSILCLMNNVPSFDQQVREVTPNIMKLVISRSENLIIRIGNKDRHDPILQNLVQLVNTAKRILEATTGGHPQY</sequence>
<comment type="subcellular location">
    <subcellularLocation>
        <location evidence="1">Cytoplasm</location>
        <location evidence="1">P-body</location>
    </subcellularLocation>
</comment>
<feature type="compositionally biased region" description="Acidic residues" evidence="6">
    <location>
        <begin position="641"/>
        <end position="650"/>
    </location>
</feature>
<feature type="compositionally biased region" description="Basic and acidic residues" evidence="6">
    <location>
        <begin position="229"/>
        <end position="239"/>
    </location>
</feature>
<dbReference type="OrthoDB" id="21128at2759"/>
<dbReference type="KEGG" id="sapo:SAPIO_CDS1100"/>
<feature type="compositionally biased region" description="Basic and acidic residues" evidence="6">
    <location>
        <begin position="320"/>
        <end position="329"/>
    </location>
</feature>
<dbReference type="InterPro" id="IPR015943">
    <property type="entry name" value="WD40/YVTN_repeat-like_dom_sf"/>
</dbReference>
<dbReference type="SUPFAM" id="SSF50978">
    <property type="entry name" value="WD40 repeat-like"/>
    <property type="match status" value="1"/>
</dbReference>
<dbReference type="InterPro" id="IPR036322">
    <property type="entry name" value="WD40_repeat_dom_sf"/>
</dbReference>
<comment type="caution">
    <text evidence="8">The sequence shown here is derived from an EMBL/GenBank/DDBJ whole genome shotgun (WGS) entry which is preliminary data.</text>
</comment>
<evidence type="ECO:0000256" key="4">
    <source>
        <dbReference type="ARBA" id="ARBA00022574"/>
    </source>
</evidence>
<feature type="compositionally biased region" description="Basic and acidic residues" evidence="6">
    <location>
        <begin position="618"/>
        <end position="640"/>
    </location>
</feature>
<feature type="compositionally biased region" description="Polar residues" evidence="6">
    <location>
        <begin position="457"/>
        <end position="496"/>
    </location>
</feature>
<feature type="region of interest" description="Disordered" evidence="6">
    <location>
        <begin position="320"/>
        <end position="354"/>
    </location>
</feature>
<feature type="compositionally biased region" description="Low complexity" evidence="6">
    <location>
        <begin position="575"/>
        <end position="587"/>
    </location>
</feature>
<organism evidence="8 9">
    <name type="scientific">Pseudallescheria apiosperma</name>
    <name type="common">Scedosporium apiospermum</name>
    <dbReference type="NCBI Taxonomy" id="563466"/>
    <lineage>
        <taxon>Eukaryota</taxon>
        <taxon>Fungi</taxon>
        <taxon>Dikarya</taxon>
        <taxon>Ascomycota</taxon>
        <taxon>Pezizomycotina</taxon>
        <taxon>Sordariomycetes</taxon>
        <taxon>Hypocreomycetidae</taxon>
        <taxon>Microascales</taxon>
        <taxon>Microascaceae</taxon>
        <taxon>Scedosporium</taxon>
    </lineage>
</organism>
<keyword evidence="5" id="KW-0677">Repeat</keyword>
<dbReference type="RefSeq" id="XP_016646013.1">
    <property type="nucleotide sequence ID" value="XM_016784458.1"/>
</dbReference>
<dbReference type="InterPro" id="IPR055393">
    <property type="entry name" value="Beta-prop_EDC4L"/>
</dbReference>
<feature type="compositionally biased region" description="Polar residues" evidence="6">
    <location>
        <begin position="1571"/>
        <end position="1581"/>
    </location>
</feature>
<name>A0A084GFV2_PSEDA</name>
<dbReference type="FunFam" id="2.130.10.10:FF:000817">
    <property type="entry name" value="WGS project CABT00000000 data, contig 2.15"/>
    <property type="match status" value="1"/>
</dbReference>
<dbReference type="Gene3D" id="2.130.10.10">
    <property type="entry name" value="YVTN repeat-like/Quinoprotein amine dehydrogenase"/>
    <property type="match status" value="1"/>
</dbReference>
<feature type="compositionally biased region" description="Polar residues" evidence="6">
    <location>
        <begin position="521"/>
        <end position="531"/>
    </location>
</feature>
<evidence type="ECO:0000256" key="3">
    <source>
        <dbReference type="ARBA" id="ARBA00022490"/>
    </source>
</evidence>
<dbReference type="PANTHER" id="PTHR15598:SF5">
    <property type="entry name" value="ENHANCER OF MRNA-DECAPPING PROTEIN 4"/>
    <property type="match status" value="1"/>
</dbReference>
<feature type="domain" description="EDC4-like protein pdc1 beta-propeller" evidence="7">
    <location>
        <begin position="712"/>
        <end position="1054"/>
    </location>
</feature>
<feature type="region of interest" description="Disordered" evidence="6">
    <location>
        <begin position="189"/>
        <end position="208"/>
    </location>
</feature>
<feature type="region of interest" description="Disordered" evidence="6">
    <location>
        <begin position="1172"/>
        <end position="1299"/>
    </location>
</feature>
<dbReference type="GeneID" id="27720172"/>
<proteinExistence type="inferred from homology"/>